<sequence>MEDFYVLDTENREHGGKVKEEKMMQKKKTCLGNAVRKSLSDVTNSQNLAKSPGKDCNPTKLISTKEYVEQLRKENMMLMKLLADRNKIIELTGAELAKMKINLQKVQQQNWQLAQANSHMLTELNLGKDKLKALHHELGCKVALLSVKDLELQEKGKKKLFQKTRTDEQCESSKGDDFLENCADSKKSISSRRRQSRSLSLGSSTVGEQRTSKEKGDDKSSVLRKQSVNVKSGLDHTEDRVDYKRLCLRRQSSRFKSKDQEEPTEDLFEIEDAKFAVRPQKDDLLKKKDAVSSSAEECKEQTSTSSCDTPSIRRSSIGRPTRKAAEKIQSYKEISLNVKMRRSD</sequence>
<evidence type="ECO:0000313" key="6">
    <source>
        <dbReference type="Proteomes" id="UP001419268"/>
    </source>
</evidence>
<dbReference type="GO" id="GO:0045144">
    <property type="term" value="P:meiotic sister chromatid segregation"/>
    <property type="evidence" value="ECO:0007669"/>
    <property type="project" value="InterPro"/>
</dbReference>
<proteinExistence type="inferred from homology"/>
<feature type="domain" description="Shugoshin C-terminal" evidence="4">
    <location>
        <begin position="318"/>
        <end position="342"/>
    </location>
</feature>
<feature type="region of interest" description="Disordered" evidence="3">
    <location>
        <begin position="189"/>
        <end position="235"/>
    </location>
</feature>
<evidence type="ECO:0000256" key="1">
    <source>
        <dbReference type="ARBA" id="ARBA00010845"/>
    </source>
</evidence>
<keyword evidence="6" id="KW-1185">Reference proteome</keyword>
<feature type="compositionally biased region" description="Polar residues" evidence="3">
    <location>
        <begin position="301"/>
        <end position="314"/>
    </location>
</feature>
<comment type="caution">
    <text evidence="5">The sequence shown here is derived from an EMBL/GenBank/DDBJ whole genome shotgun (WGS) entry which is preliminary data.</text>
</comment>
<dbReference type="AlphaFoldDB" id="A0AAP0KTU7"/>
<keyword evidence="2" id="KW-0159">Chromosome partition</keyword>
<evidence type="ECO:0000313" key="5">
    <source>
        <dbReference type="EMBL" id="KAK9158623.1"/>
    </source>
</evidence>
<dbReference type="GO" id="GO:0034090">
    <property type="term" value="P:maintenance of meiotic sister chromatid cohesion"/>
    <property type="evidence" value="ECO:0007669"/>
    <property type="project" value="InterPro"/>
</dbReference>
<dbReference type="GO" id="GO:0005634">
    <property type="term" value="C:nucleus"/>
    <property type="evidence" value="ECO:0007669"/>
    <property type="project" value="InterPro"/>
</dbReference>
<dbReference type="PANTHER" id="PTHR34373">
    <property type="entry name" value="SHUGOSHIN 2"/>
    <property type="match status" value="1"/>
</dbReference>
<dbReference type="GO" id="GO:0000775">
    <property type="term" value="C:chromosome, centromeric region"/>
    <property type="evidence" value="ECO:0007669"/>
    <property type="project" value="InterPro"/>
</dbReference>
<name>A0AAP0KTU7_9MAGN</name>
<evidence type="ECO:0000259" key="4">
    <source>
        <dbReference type="Pfam" id="PF07557"/>
    </source>
</evidence>
<dbReference type="PANTHER" id="PTHR34373:SF9">
    <property type="entry name" value="SHUGOSHIN 2"/>
    <property type="match status" value="1"/>
</dbReference>
<dbReference type="Proteomes" id="UP001419268">
    <property type="component" value="Unassembled WGS sequence"/>
</dbReference>
<feature type="compositionally biased region" description="Basic and acidic residues" evidence="3">
    <location>
        <begin position="290"/>
        <end position="300"/>
    </location>
</feature>
<evidence type="ECO:0000256" key="3">
    <source>
        <dbReference type="SAM" id="MobiDB-lite"/>
    </source>
</evidence>
<protein>
    <recommendedName>
        <fullName evidence="4">Shugoshin C-terminal domain-containing protein</fullName>
    </recommendedName>
</protein>
<dbReference type="InterPro" id="IPR044693">
    <property type="entry name" value="SGO_plant"/>
</dbReference>
<dbReference type="InterPro" id="IPR011515">
    <property type="entry name" value="Shugoshin_C"/>
</dbReference>
<comment type="similarity">
    <text evidence="1">Belongs to the shugoshin family.</text>
</comment>
<feature type="compositionally biased region" description="Basic and acidic residues" evidence="3">
    <location>
        <begin position="210"/>
        <end position="221"/>
    </location>
</feature>
<gene>
    <name evidence="5" type="ORF">Scep_005197</name>
</gene>
<evidence type="ECO:0000256" key="2">
    <source>
        <dbReference type="ARBA" id="ARBA00022829"/>
    </source>
</evidence>
<feature type="region of interest" description="Disordered" evidence="3">
    <location>
        <begin position="290"/>
        <end position="328"/>
    </location>
</feature>
<reference evidence="5 6" key="1">
    <citation type="submission" date="2024-01" db="EMBL/GenBank/DDBJ databases">
        <title>Genome assemblies of Stephania.</title>
        <authorList>
            <person name="Yang L."/>
        </authorList>
    </citation>
    <scope>NUCLEOTIDE SEQUENCE [LARGE SCALE GENOMIC DNA]</scope>
    <source>
        <strain evidence="5">JXDWG</strain>
        <tissue evidence="5">Leaf</tissue>
    </source>
</reference>
<dbReference type="EMBL" id="JBBNAG010000002">
    <property type="protein sequence ID" value="KAK9158623.1"/>
    <property type="molecule type" value="Genomic_DNA"/>
</dbReference>
<dbReference type="Pfam" id="PF07557">
    <property type="entry name" value="Shugoshin_C"/>
    <property type="match status" value="1"/>
</dbReference>
<accession>A0AAP0KTU7</accession>
<organism evidence="5 6">
    <name type="scientific">Stephania cephalantha</name>
    <dbReference type="NCBI Taxonomy" id="152367"/>
    <lineage>
        <taxon>Eukaryota</taxon>
        <taxon>Viridiplantae</taxon>
        <taxon>Streptophyta</taxon>
        <taxon>Embryophyta</taxon>
        <taxon>Tracheophyta</taxon>
        <taxon>Spermatophyta</taxon>
        <taxon>Magnoliopsida</taxon>
        <taxon>Ranunculales</taxon>
        <taxon>Menispermaceae</taxon>
        <taxon>Menispermoideae</taxon>
        <taxon>Cissampelideae</taxon>
        <taxon>Stephania</taxon>
    </lineage>
</organism>